<reference evidence="1 2" key="1">
    <citation type="submission" date="2018-09" db="EMBL/GenBank/DDBJ databases">
        <authorList>
            <person name="Tagini F."/>
        </authorList>
    </citation>
    <scope>NUCLEOTIDE SEQUENCE [LARGE SCALE GENOMIC DNA]</scope>
    <source>
        <strain evidence="1 2">MK142</strain>
    </source>
</reference>
<sequence>MVLYFAKVGAEFEVLVQAAAGAMGKRLHRAGTAP</sequence>
<dbReference type="EMBL" id="UPHU01000001">
    <property type="protein sequence ID" value="VBA47703.1"/>
    <property type="molecule type" value="Genomic_DNA"/>
</dbReference>
<accession>A0A498QMU8</accession>
<dbReference type="AlphaFoldDB" id="A0A498QMU8"/>
<gene>
    <name evidence="1" type="ORF">LAUMK142_00927</name>
</gene>
<dbReference type="Proteomes" id="UP000268285">
    <property type="component" value="Unassembled WGS sequence"/>
</dbReference>
<proteinExistence type="predicted"/>
<evidence type="ECO:0000313" key="2">
    <source>
        <dbReference type="Proteomes" id="UP000268285"/>
    </source>
</evidence>
<name>A0A498QMU8_9MYCO</name>
<keyword evidence="2" id="KW-1185">Reference proteome</keyword>
<protein>
    <submittedName>
        <fullName evidence="1">Uncharacterized protein</fullName>
    </submittedName>
</protein>
<evidence type="ECO:0000313" key="1">
    <source>
        <dbReference type="EMBL" id="VBA47703.1"/>
    </source>
</evidence>
<organism evidence="1 2">
    <name type="scientific">Mycobacterium pseudokansasii</name>
    <dbReference type="NCBI Taxonomy" id="2341080"/>
    <lineage>
        <taxon>Bacteria</taxon>
        <taxon>Bacillati</taxon>
        <taxon>Actinomycetota</taxon>
        <taxon>Actinomycetes</taxon>
        <taxon>Mycobacteriales</taxon>
        <taxon>Mycobacteriaceae</taxon>
        <taxon>Mycobacterium</taxon>
    </lineage>
</organism>